<reference evidence="2 3" key="1">
    <citation type="journal article" date="2020" name="Front. Plant Sci.">
        <title>Isolation of Rhizosphere Bacteria That Improve Quality and Water Stress Tolerance in Greenhouse Ornamentals.</title>
        <authorList>
            <person name="Nordstedt N.P."/>
            <person name="Jones M.L."/>
        </authorList>
    </citation>
    <scope>NUCLEOTIDE SEQUENCE [LARGE SCALE GENOMIC DNA]</scope>
    <source>
        <strain evidence="2 3">C6C2</strain>
    </source>
</reference>
<feature type="region of interest" description="Disordered" evidence="1">
    <location>
        <begin position="1"/>
        <end position="20"/>
    </location>
</feature>
<feature type="region of interest" description="Disordered" evidence="1">
    <location>
        <begin position="150"/>
        <end position="189"/>
    </location>
</feature>
<keyword evidence="3" id="KW-1185">Reference proteome</keyword>
<dbReference type="Pfam" id="PF13811">
    <property type="entry name" value="DUF4186"/>
    <property type="match status" value="1"/>
</dbReference>
<name>A0ABX2LWA8_9BURK</name>
<gene>
    <name evidence="2" type="ORF">HNO84_07645</name>
</gene>
<evidence type="ECO:0000313" key="2">
    <source>
        <dbReference type="EMBL" id="NUU01465.1"/>
    </source>
</evidence>
<sequence>MDDAHDTAPDHSPSRDERNCGQALARLARSRFRSGFRLKPAELRYLLQHGGDVLARHAAQFIGQRLAPAMPVNDGKQTPWRGHPVFVAQHATATCCRACLAKWHGMPPGLALTKEQQDYVVSLISAWLARQAQGKVFDEVVRGERELGEKAVGRRRKGVHHEPGMITAGRQGQDAGQEGDDQNRQSSLF</sequence>
<evidence type="ECO:0000256" key="1">
    <source>
        <dbReference type="SAM" id="MobiDB-lite"/>
    </source>
</evidence>
<feature type="compositionally biased region" description="Basic and acidic residues" evidence="1">
    <location>
        <begin position="1"/>
        <end position="19"/>
    </location>
</feature>
<organism evidence="2 3">
    <name type="scientific">Herbaspirillum robiniae</name>
    <dbReference type="NCBI Taxonomy" id="2014887"/>
    <lineage>
        <taxon>Bacteria</taxon>
        <taxon>Pseudomonadati</taxon>
        <taxon>Pseudomonadota</taxon>
        <taxon>Betaproteobacteria</taxon>
        <taxon>Burkholderiales</taxon>
        <taxon>Oxalobacteraceae</taxon>
        <taxon>Herbaspirillum</taxon>
    </lineage>
</organism>
<dbReference type="Proteomes" id="UP000536746">
    <property type="component" value="Unassembled WGS sequence"/>
</dbReference>
<dbReference type="RefSeq" id="WP_079214848.1">
    <property type="nucleotide sequence ID" value="NZ_CP018845.1"/>
</dbReference>
<dbReference type="InterPro" id="IPR020378">
    <property type="entry name" value="DUF4186"/>
</dbReference>
<proteinExistence type="predicted"/>
<accession>A0ABX2LWA8</accession>
<dbReference type="EMBL" id="JABFMT010000005">
    <property type="protein sequence ID" value="NUU01465.1"/>
    <property type="molecule type" value="Genomic_DNA"/>
</dbReference>
<protein>
    <submittedName>
        <fullName evidence="2">DUF4186 domain-containing protein</fullName>
    </submittedName>
</protein>
<comment type="caution">
    <text evidence="2">The sequence shown here is derived from an EMBL/GenBank/DDBJ whole genome shotgun (WGS) entry which is preliminary data.</text>
</comment>
<evidence type="ECO:0000313" key="3">
    <source>
        <dbReference type="Proteomes" id="UP000536746"/>
    </source>
</evidence>